<evidence type="ECO:0000313" key="3">
    <source>
        <dbReference type="Proteomes" id="UP000317494"/>
    </source>
</evidence>
<feature type="region of interest" description="Disordered" evidence="1">
    <location>
        <begin position="1"/>
        <end position="20"/>
    </location>
</feature>
<dbReference type="EMBL" id="QEAN01000246">
    <property type="protein sequence ID" value="TPX42073.1"/>
    <property type="molecule type" value="Genomic_DNA"/>
</dbReference>
<feature type="compositionally biased region" description="Polar residues" evidence="1">
    <location>
        <begin position="249"/>
        <end position="260"/>
    </location>
</feature>
<protein>
    <submittedName>
        <fullName evidence="2">Uncharacterized protein</fullName>
    </submittedName>
</protein>
<evidence type="ECO:0000313" key="2">
    <source>
        <dbReference type="EMBL" id="TPX42073.1"/>
    </source>
</evidence>
<accession>A0A507CSE5</accession>
<feature type="compositionally biased region" description="Low complexity" evidence="1">
    <location>
        <begin position="274"/>
        <end position="307"/>
    </location>
</feature>
<organism evidence="2 3">
    <name type="scientific">Synchytrium endobioticum</name>
    <dbReference type="NCBI Taxonomy" id="286115"/>
    <lineage>
        <taxon>Eukaryota</taxon>
        <taxon>Fungi</taxon>
        <taxon>Fungi incertae sedis</taxon>
        <taxon>Chytridiomycota</taxon>
        <taxon>Chytridiomycota incertae sedis</taxon>
        <taxon>Chytridiomycetes</taxon>
        <taxon>Synchytriales</taxon>
        <taxon>Synchytriaceae</taxon>
        <taxon>Synchytrium</taxon>
    </lineage>
</organism>
<proteinExistence type="predicted"/>
<comment type="caution">
    <text evidence="2">The sequence shown here is derived from an EMBL/GenBank/DDBJ whole genome shotgun (WGS) entry which is preliminary data.</text>
</comment>
<keyword evidence="3" id="KW-1185">Reference proteome</keyword>
<dbReference type="VEuPathDB" id="FungiDB:SeMB42_g05296"/>
<dbReference type="AlphaFoldDB" id="A0A507CSE5"/>
<feature type="region of interest" description="Disordered" evidence="1">
    <location>
        <begin position="246"/>
        <end position="326"/>
    </location>
</feature>
<evidence type="ECO:0000256" key="1">
    <source>
        <dbReference type="SAM" id="MobiDB-lite"/>
    </source>
</evidence>
<reference evidence="2 3" key="1">
    <citation type="journal article" date="2019" name="Sci. Rep.">
        <title>Comparative genomics of chytrid fungi reveal insights into the obligate biotrophic and pathogenic lifestyle of Synchytrium endobioticum.</title>
        <authorList>
            <person name="van de Vossenberg B.T.L.H."/>
            <person name="Warris S."/>
            <person name="Nguyen H.D.T."/>
            <person name="van Gent-Pelzer M.P.E."/>
            <person name="Joly D.L."/>
            <person name="van de Geest H.C."/>
            <person name="Bonants P.J.M."/>
            <person name="Smith D.S."/>
            <person name="Levesque C.A."/>
            <person name="van der Lee T.A.J."/>
        </authorList>
    </citation>
    <scope>NUCLEOTIDE SEQUENCE [LARGE SCALE GENOMIC DNA]</scope>
    <source>
        <strain evidence="2 3">MB42</strain>
    </source>
</reference>
<sequence length="326" mass="37571">MLKAQFRQDKEKANSRRSNYENEDSRRLPFYSAICYNCASLFLSLVVGLPAGNQGDDVQNDEAEFDQVKKWMNQRYGTLTRPVTDVNPLFDPNDICIKDWRKELERAENLLAKLWKDRFQGPYRNEVAVITTESFMNYFKNIKGSPSGDVWKLMCKNELATNYAPLAVKWCHFLKKVVMYWNVRLQKLLPDEPYTKEILRRMNLRILYYEDLLAVFRRVMNAKDKQHVKAAMQDWQESRQKFADEDSLFSRSVETEQSPSVEAVPNNAEHDRFSSVPSRDVSSDSTPSTSTSGHMGTSHGPSSSTSRPPRRSGGGQSGRDSRRLSK</sequence>
<name>A0A507CSE5_9FUNG</name>
<dbReference type="Proteomes" id="UP000317494">
    <property type="component" value="Unassembled WGS sequence"/>
</dbReference>
<gene>
    <name evidence="2" type="ORF">SeMB42_g05296</name>
</gene>